<dbReference type="Proteomes" id="UP000018936">
    <property type="component" value="Unassembled WGS sequence"/>
</dbReference>
<feature type="compositionally biased region" description="Basic and acidic residues" evidence="1">
    <location>
        <begin position="27"/>
        <end position="50"/>
    </location>
</feature>
<evidence type="ECO:0000313" key="2">
    <source>
        <dbReference type="EMBL" id="ETE56913.1"/>
    </source>
</evidence>
<keyword evidence="3" id="KW-1185">Reference proteome</keyword>
<feature type="region of interest" description="Disordered" evidence="1">
    <location>
        <begin position="1"/>
        <end position="50"/>
    </location>
</feature>
<evidence type="ECO:0000256" key="1">
    <source>
        <dbReference type="SAM" id="MobiDB-lite"/>
    </source>
</evidence>
<gene>
    <name evidence="2" type="ORF">L345_17375</name>
</gene>
<dbReference type="AlphaFoldDB" id="V8N5H2"/>
<name>V8N5H2_OPHHA</name>
<evidence type="ECO:0000313" key="3">
    <source>
        <dbReference type="Proteomes" id="UP000018936"/>
    </source>
</evidence>
<feature type="non-terminal residue" evidence="2">
    <location>
        <position position="1"/>
    </location>
</feature>
<reference evidence="2 3" key="1">
    <citation type="journal article" date="2013" name="Proc. Natl. Acad. Sci. U.S.A.">
        <title>The king cobra genome reveals dynamic gene evolution and adaptation in the snake venom system.</title>
        <authorList>
            <person name="Vonk F.J."/>
            <person name="Casewell N.R."/>
            <person name="Henkel C.V."/>
            <person name="Heimberg A.M."/>
            <person name="Jansen H.J."/>
            <person name="McCleary R.J."/>
            <person name="Kerkkamp H.M."/>
            <person name="Vos R.A."/>
            <person name="Guerreiro I."/>
            <person name="Calvete J.J."/>
            <person name="Wuster W."/>
            <person name="Woods A.E."/>
            <person name="Logan J.M."/>
            <person name="Harrison R.A."/>
            <person name="Castoe T.A."/>
            <person name="de Koning A.P."/>
            <person name="Pollock D.D."/>
            <person name="Yandell M."/>
            <person name="Calderon D."/>
            <person name="Renjifo C."/>
            <person name="Currier R.B."/>
            <person name="Salgado D."/>
            <person name="Pla D."/>
            <person name="Sanz L."/>
            <person name="Hyder A.S."/>
            <person name="Ribeiro J.M."/>
            <person name="Arntzen J.W."/>
            <person name="van den Thillart G.E."/>
            <person name="Boetzer M."/>
            <person name="Pirovano W."/>
            <person name="Dirks R.P."/>
            <person name="Spaink H.P."/>
            <person name="Duboule D."/>
            <person name="McGlinn E."/>
            <person name="Kini R.M."/>
            <person name="Richardson M.K."/>
        </authorList>
    </citation>
    <scope>NUCLEOTIDE SEQUENCE</scope>
    <source>
        <tissue evidence="2">Blood</tissue>
    </source>
</reference>
<organism evidence="2 3">
    <name type="scientific">Ophiophagus hannah</name>
    <name type="common">King cobra</name>
    <name type="synonym">Naja hannah</name>
    <dbReference type="NCBI Taxonomy" id="8665"/>
    <lineage>
        <taxon>Eukaryota</taxon>
        <taxon>Metazoa</taxon>
        <taxon>Chordata</taxon>
        <taxon>Craniata</taxon>
        <taxon>Vertebrata</taxon>
        <taxon>Euteleostomi</taxon>
        <taxon>Lepidosauria</taxon>
        <taxon>Squamata</taxon>
        <taxon>Bifurcata</taxon>
        <taxon>Unidentata</taxon>
        <taxon>Episquamata</taxon>
        <taxon>Toxicofera</taxon>
        <taxon>Serpentes</taxon>
        <taxon>Colubroidea</taxon>
        <taxon>Elapidae</taxon>
        <taxon>Elapinae</taxon>
        <taxon>Ophiophagus</taxon>
    </lineage>
</organism>
<feature type="compositionally biased region" description="Basic and acidic residues" evidence="1">
    <location>
        <begin position="1"/>
        <end position="18"/>
    </location>
</feature>
<dbReference type="EMBL" id="AZIM01011031">
    <property type="protein sequence ID" value="ETE56913.1"/>
    <property type="molecule type" value="Genomic_DNA"/>
</dbReference>
<sequence length="136" mass="15283">KRRCEGGRKGGREEERKEGGRKKGRGHREGGRKEGRTERWEGGKKKGRGDVSECDACGGLFSNTWQRIPGPSPPYFFCSGQQVANRATLRRVDFNSQNSSPLRKKSQAELRWFPPWGLHLANALLKDRIAGPNYSA</sequence>
<proteinExistence type="predicted"/>
<comment type="caution">
    <text evidence="2">The sequence shown here is derived from an EMBL/GenBank/DDBJ whole genome shotgun (WGS) entry which is preliminary data.</text>
</comment>
<accession>V8N5H2</accession>
<feature type="non-terminal residue" evidence="2">
    <location>
        <position position="136"/>
    </location>
</feature>
<protein>
    <submittedName>
        <fullName evidence="2">Uncharacterized protein</fullName>
    </submittedName>
</protein>